<keyword evidence="4" id="KW-1185">Reference proteome</keyword>
<feature type="region of interest" description="Disordered" evidence="1">
    <location>
        <begin position="125"/>
        <end position="164"/>
    </location>
</feature>
<dbReference type="EMBL" id="CAJPDS010000014">
    <property type="protein sequence ID" value="CAF9914688.1"/>
    <property type="molecule type" value="Genomic_DNA"/>
</dbReference>
<feature type="compositionally biased region" description="Polar residues" evidence="1">
    <location>
        <begin position="446"/>
        <end position="456"/>
    </location>
</feature>
<dbReference type="InterPro" id="IPR057684">
    <property type="entry name" value="DUF7924"/>
</dbReference>
<comment type="caution">
    <text evidence="3">The sequence shown here is derived from an EMBL/GenBank/DDBJ whole genome shotgun (WGS) entry which is preliminary data.</text>
</comment>
<evidence type="ECO:0000313" key="3">
    <source>
        <dbReference type="EMBL" id="CAF9914688.1"/>
    </source>
</evidence>
<evidence type="ECO:0000313" key="4">
    <source>
        <dbReference type="Proteomes" id="UP000664521"/>
    </source>
</evidence>
<name>A0A8H3EZD7_9LECA</name>
<accession>A0A8H3EZD7</accession>
<dbReference type="Proteomes" id="UP000664521">
    <property type="component" value="Unassembled WGS sequence"/>
</dbReference>
<sequence>MKIVHGELTPPLTASNSRKRKRSASEDSDSPFGRPHPLPESQFSARNLSTSLYDHISPIHLEPHALKEFNRRNDRIPKPAPPSPGSESSNLPQRRQEVSIDLQRFARIGGPNLNDLRGYTAPTSIALAESQPPSSKDPKMSLKRKSDAQGETESDSKRTKTSRAYDANFETMLRTRNVELPGWDTPRPANFDELIATMKRPASKPVSQEVLNLEYEKVFKSIEQRTSEDKVKTNVFTKIRGNDDEKYPNAMNKLCTGWARLFPDVELPRAKPDYLEGLPSDSGTRLLRQQLKPYVAPLEDGPCLPNFFLELKGPGGTIECAKQQALYDGALGARGMLYARRDATDNGSDNIAFTFSGIYASENLRLYAHWVTQPQGVNNGYHYHMYTLGQYIITTSVQDFQTAVMAFRNLRDHAAQLRTSIAEVAESKYRAMEKVKSLPPPLYAPEQSTGQDADSE</sequence>
<feature type="compositionally biased region" description="Basic and acidic residues" evidence="1">
    <location>
        <begin position="136"/>
        <end position="158"/>
    </location>
</feature>
<evidence type="ECO:0000259" key="2">
    <source>
        <dbReference type="Pfam" id="PF25545"/>
    </source>
</evidence>
<feature type="region of interest" description="Disordered" evidence="1">
    <location>
        <begin position="64"/>
        <end position="94"/>
    </location>
</feature>
<feature type="domain" description="DUF7924" evidence="2">
    <location>
        <begin position="244"/>
        <end position="418"/>
    </location>
</feature>
<dbReference type="Pfam" id="PF25545">
    <property type="entry name" value="DUF7924"/>
    <property type="match status" value="1"/>
</dbReference>
<feature type="compositionally biased region" description="Basic and acidic residues" evidence="1">
    <location>
        <begin position="64"/>
        <end position="77"/>
    </location>
</feature>
<evidence type="ECO:0000256" key="1">
    <source>
        <dbReference type="SAM" id="MobiDB-lite"/>
    </source>
</evidence>
<gene>
    <name evidence="3" type="ORF">HETSPECPRED_002049</name>
</gene>
<feature type="region of interest" description="Disordered" evidence="1">
    <location>
        <begin position="1"/>
        <end position="46"/>
    </location>
</feature>
<dbReference type="AlphaFoldDB" id="A0A8H3EZD7"/>
<feature type="region of interest" description="Disordered" evidence="1">
    <location>
        <begin position="435"/>
        <end position="456"/>
    </location>
</feature>
<proteinExistence type="predicted"/>
<organism evidence="3 4">
    <name type="scientific">Heterodermia speciosa</name>
    <dbReference type="NCBI Taxonomy" id="116794"/>
    <lineage>
        <taxon>Eukaryota</taxon>
        <taxon>Fungi</taxon>
        <taxon>Dikarya</taxon>
        <taxon>Ascomycota</taxon>
        <taxon>Pezizomycotina</taxon>
        <taxon>Lecanoromycetes</taxon>
        <taxon>OSLEUM clade</taxon>
        <taxon>Lecanoromycetidae</taxon>
        <taxon>Caliciales</taxon>
        <taxon>Physciaceae</taxon>
        <taxon>Heterodermia</taxon>
    </lineage>
</organism>
<reference evidence="3" key="1">
    <citation type="submission" date="2021-03" db="EMBL/GenBank/DDBJ databases">
        <authorList>
            <person name="Tagirdzhanova G."/>
        </authorList>
    </citation>
    <scope>NUCLEOTIDE SEQUENCE</scope>
</reference>
<dbReference type="OrthoDB" id="5336565at2759"/>
<protein>
    <recommendedName>
        <fullName evidence="2">DUF7924 domain-containing protein</fullName>
    </recommendedName>
</protein>